<dbReference type="AlphaFoldDB" id="A0A286FCC5"/>
<reference evidence="2" key="1">
    <citation type="submission" date="2017-09" db="EMBL/GenBank/DDBJ databases">
        <authorList>
            <person name="Varghese N."/>
            <person name="Submissions S."/>
        </authorList>
    </citation>
    <scope>NUCLEOTIDE SEQUENCE [LARGE SCALE GENOMIC DNA]</scope>
    <source>
        <strain evidence="2">DSM 29961</strain>
    </source>
</reference>
<sequence>MKPATRTLRQIDPNYSDKQWKLSYQIAGFHEQLNRLPDAANVKANRKRSVPLQELPMIF</sequence>
<evidence type="ECO:0000313" key="2">
    <source>
        <dbReference type="Proteomes" id="UP000219452"/>
    </source>
</evidence>
<gene>
    <name evidence="1" type="ORF">SAMN06269250_1585</name>
</gene>
<proteinExistence type="predicted"/>
<protein>
    <submittedName>
        <fullName evidence="1">Uncharacterized protein</fullName>
    </submittedName>
</protein>
<evidence type="ECO:0000313" key="1">
    <source>
        <dbReference type="EMBL" id="SOD80843.1"/>
    </source>
</evidence>
<dbReference type="EMBL" id="OCNH01000001">
    <property type="protein sequence ID" value="SOD80843.1"/>
    <property type="molecule type" value="Genomic_DNA"/>
</dbReference>
<accession>A0A286FCC5</accession>
<keyword evidence="2" id="KW-1185">Reference proteome</keyword>
<organism evidence="1 2">
    <name type="scientific">Spirosoma fluviale</name>
    <dbReference type="NCBI Taxonomy" id="1597977"/>
    <lineage>
        <taxon>Bacteria</taxon>
        <taxon>Pseudomonadati</taxon>
        <taxon>Bacteroidota</taxon>
        <taxon>Cytophagia</taxon>
        <taxon>Cytophagales</taxon>
        <taxon>Cytophagaceae</taxon>
        <taxon>Spirosoma</taxon>
    </lineage>
</organism>
<dbReference type="RefSeq" id="WP_097125207.1">
    <property type="nucleotide sequence ID" value="NZ_OCNH01000001.1"/>
</dbReference>
<name>A0A286FCC5_9BACT</name>
<dbReference type="Proteomes" id="UP000219452">
    <property type="component" value="Unassembled WGS sequence"/>
</dbReference>